<accession>A0A386ZP85</accession>
<feature type="compositionally biased region" description="Basic and acidic residues" evidence="1">
    <location>
        <begin position="1"/>
        <end position="10"/>
    </location>
</feature>
<sequence>MGVERREHLPHGRAHLLLGRGGPADHRGESREFRSRRIESARPFGMDAGGQQHRPIDPRGARARELSGGVDGDVGVHIGDHGFLSRE</sequence>
<feature type="region of interest" description="Disordered" evidence="1">
    <location>
        <begin position="1"/>
        <end position="87"/>
    </location>
</feature>
<organism evidence="2 3">
    <name type="scientific">Nocardia yunnanensis</name>
    <dbReference type="NCBI Taxonomy" id="2382165"/>
    <lineage>
        <taxon>Bacteria</taxon>
        <taxon>Bacillati</taxon>
        <taxon>Actinomycetota</taxon>
        <taxon>Actinomycetes</taxon>
        <taxon>Mycobacteriales</taxon>
        <taxon>Nocardiaceae</taxon>
        <taxon>Nocardia</taxon>
    </lineage>
</organism>
<protein>
    <submittedName>
        <fullName evidence="2">Uncharacterized protein</fullName>
    </submittedName>
</protein>
<evidence type="ECO:0000313" key="3">
    <source>
        <dbReference type="Proteomes" id="UP000267164"/>
    </source>
</evidence>
<dbReference type="EMBL" id="CP032568">
    <property type="protein sequence ID" value="AYF78509.1"/>
    <property type="molecule type" value="Genomic_DNA"/>
</dbReference>
<feature type="compositionally biased region" description="Basic and acidic residues" evidence="1">
    <location>
        <begin position="78"/>
        <end position="87"/>
    </location>
</feature>
<reference evidence="2 3" key="1">
    <citation type="submission" date="2018-09" db="EMBL/GenBank/DDBJ databases">
        <title>Nocardia yunnanensis sp. nov., an actinomycete isolated from a soil sample.</title>
        <authorList>
            <person name="Zhang J."/>
        </authorList>
    </citation>
    <scope>NUCLEOTIDE SEQUENCE [LARGE SCALE GENOMIC DNA]</scope>
    <source>
        <strain evidence="2 3">CFHS0054</strain>
    </source>
</reference>
<evidence type="ECO:0000256" key="1">
    <source>
        <dbReference type="SAM" id="MobiDB-lite"/>
    </source>
</evidence>
<feature type="compositionally biased region" description="Basic and acidic residues" evidence="1">
    <location>
        <begin position="54"/>
        <end position="65"/>
    </location>
</feature>
<dbReference type="KEGG" id="nyu:D7D52_37045"/>
<dbReference type="RefSeq" id="WP_120743592.1">
    <property type="nucleotide sequence ID" value="NZ_CP032568.1"/>
</dbReference>
<name>A0A386ZP85_9NOCA</name>
<proteinExistence type="predicted"/>
<feature type="compositionally biased region" description="Basic and acidic residues" evidence="1">
    <location>
        <begin position="23"/>
        <end position="40"/>
    </location>
</feature>
<dbReference type="AlphaFoldDB" id="A0A386ZP85"/>
<dbReference type="Proteomes" id="UP000267164">
    <property type="component" value="Chromosome"/>
</dbReference>
<keyword evidence="3" id="KW-1185">Reference proteome</keyword>
<evidence type="ECO:0000313" key="2">
    <source>
        <dbReference type="EMBL" id="AYF78509.1"/>
    </source>
</evidence>
<gene>
    <name evidence="2" type="ORF">D7D52_37045</name>
</gene>